<name>A0A8S1AU03_ARCPL</name>
<dbReference type="OrthoDB" id="16434at2759"/>
<dbReference type="Proteomes" id="UP000494256">
    <property type="component" value="Unassembled WGS sequence"/>
</dbReference>
<reference evidence="1 2" key="1">
    <citation type="submission" date="2020-04" db="EMBL/GenBank/DDBJ databases">
        <authorList>
            <person name="Wallbank WR R."/>
            <person name="Pardo Diaz C."/>
            <person name="Kozak K."/>
            <person name="Martin S."/>
            <person name="Jiggins C."/>
            <person name="Moest M."/>
            <person name="Warren A I."/>
            <person name="Byers J.R.P. K."/>
            <person name="Montejo-Kovacevich G."/>
            <person name="Yen C E."/>
        </authorList>
    </citation>
    <scope>NUCLEOTIDE SEQUENCE [LARGE SCALE GENOMIC DNA]</scope>
</reference>
<comment type="caution">
    <text evidence="1">The sequence shown here is derived from an EMBL/GenBank/DDBJ whole genome shotgun (WGS) entry which is preliminary data.</text>
</comment>
<gene>
    <name evidence="1" type="ORF">APLA_LOCUS13040</name>
</gene>
<dbReference type="EMBL" id="CADEBD010000347">
    <property type="protein sequence ID" value="CAB3250240.1"/>
    <property type="molecule type" value="Genomic_DNA"/>
</dbReference>
<evidence type="ECO:0000313" key="2">
    <source>
        <dbReference type="Proteomes" id="UP000494256"/>
    </source>
</evidence>
<organism evidence="1 2">
    <name type="scientific">Arctia plantaginis</name>
    <name type="common">Wood tiger moth</name>
    <name type="synonym">Phalaena plantaginis</name>
    <dbReference type="NCBI Taxonomy" id="874455"/>
    <lineage>
        <taxon>Eukaryota</taxon>
        <taxon>Metazoa</taxon>
        <taxon>Ecdysozoa</taxon>
        <taxon>Arthropoda</taxon>
        <taxon>Hexapoda</taxon>
        <taxon>Insecta</taxon>
        <taxon>Pterygota</taxon>
        <taxon>Neoptera</taxon>
        <taxon>Endopterygota</taxon>
        <taxon>Lepidoptera</taxon>
        <taxon>Glossata</taxon>
        <taxon>Ditrysia</taxon>
        <taxon>Noctuoidea</taxon>
        <taxon>Erebidae</taxon>
        <taxon>Arctiinae</taxon>
        <taxon>Arctia</taxon>
    </lineage>
</organism>
<accession>A0A8S1AU03</accession>
<sequence length="231" mass="26367">MESLITNLDLFVLLKSESTSFNHEVLFSAVVSRIGNNLSAEDRVTLKEFCRIFTRAALQRWQKSNRFLDRFRRLYENWLQANMDWPSCVQSLVNQQPTVDEIPRAHSVSQEPSTSSSVGTMTKKSRKLFEDLGSIQKKRRSDDLIGKDSSELAYTAAARLEKEGHEDIASVIEYILKLISKWGFDGASNQSRYKQKIEGEQDDSSIFMTSLVPLKLTDGDNTLWNNPKPKP</sequence>
<evidence type="ECO:0000313" key="1">
    <source>
        <dbReference type="EMBL" id="CAB3250240.1"/>
    </source>
</evidence>
<protein>
    <submittedName>
        <fullName evidence="1">Uncharacterized protein</fullName>
    </submittedName>
</protein>
<dbReference type="AlphaFoldDB" id="A0A8S1AU03"/>
<proteinExistence type="predicted"/>